<name>A0A2N7WN82_9BURK</name>
<accession>A0A2N7WN82</accession>
<dbReference type="STRING" id="863227.GCA_000373005_04067"/>
<keyword evidence="2" id="KW-0732">Signal</keyword>
<dbReference type="EMBL" id="PNYC01000029">
    <property type="protein sequence ID" value="PMS30781.1"/>
    <property type="molecule type" value="Genomic_DNA"/>
</dbReference>
<sequence length="163" mass="17438">MRAKTVIAAAFGCVSFVACAQTTTEPPVVTWEIDVVRDGTTIDTFDGTTPIGQAAAATHHHETVHRVGCKQAPAARIDLVRSLTVSPVRLDASGVTLAIEAQDTIEDDTEQRTPDGCPLPPEPRRLTASHPGLVVPSGQWTNWTILESHPALVYRVRASVASH</sequence>
<proteinExistence type="predicted"/>
<evidence type="ECO:0008006" key="5">
    <source>
        <dbReference type="Google" id="ProtNLM"/>
    </source>
</evidence>
<gene>
    <name evidence="3" type="ORF">C0Z20_29385</name>
</gene>
<feature type="region of interest" description="Disordered" evidence="1">
    <location>
        <begin position="106"/>
        <end position="125"/>
    </location>
</feature>
<comment type="caution">
    <text evidence="3">The sequence shown here is derived from an EMBL/GenBank/DDBJ whole genome shotgun (WGS) entry which is preliminary data.</text>
</comment>
<evidence type="ECO:0000313" key="3">
    <source>
        <dbReference type="EMBL" id="PMS30781.1"/>
    </source>
</evidence>
<feature type="chain" id="PRO_5014692248" description="Lipoprotein" evidence="2">
    <location>
        <begin position="21"/>
        <end position="163"/>
    </location>
</feature>
<evidence type="ECO:0000256" key="2">
    <source>
        <dbReference type="SAM" id="SignalP"/>
    </source>
</evidence>
<dbReference type="AlphaFoldDB" id="A0A2N7WN82"/>
<dbReference type="Proteomes" id="UP000235777">
    <property type="component" value="Unassembled WGS sequence"/>
</dbReference>
<organism evidence="3 4">
    <name type="scientific">Trinickia symbiotica</name>
    <dbReference type="NCBI Taxonomy" id="863227"/>
    <lineage>
        <taxon>Bacteria</taxon>
        <taxon>Pseudomonadati</taxon>
        <taxon>Pseudomonadota</taxon>
        <taxon>Betaproteobacteria</taxon>
        <taxon>Burkholderiales</taxon>
        <taxon>Burkholderiaceae</taxon>
        <taxon>Trinickia</taxon>
    </lineage>
</organism>
<reference evidence="3 4" key="1">
    <citation type="submission" date="2018-01" db="EMBL/GenBank/DDBJ databases">
        <title>Whole genome analyses suggest that Burkholderia sensu lato contains two further novel genera in the rhizoxinica-symbiotica group Mycetohabitans gen. nov., and Trinickia gen. nov.: implications for the evolution of diazotrophy and nodulation in the Burkholderiaceae.</title>
        <authorList>
            <person name="Estrada-de los Santos P."/>
            <person name="Palmer M."/>
            <person name="Chavez-Ramirez B."/>
            <person name="Beukes C."/>
            <person name="Steenkamp E.T."/>
            <person name="Hirsch A.M."/>
            <person name="Manyaka P."/>
            <person name="Maluk M."/>
            <person name="Lafos M."/>
            <person name="Crook M."/>
            <person name="Gross E."/>
            <person name="Simon M.F."/>
            <person name="Bueno dos Reis Junior F."/>
            <person name="Poole P.S."/>
            <person name="Venter S.N."/>
            <person name="James E.K."/>
        </authorList>
    </citation>
    <scope>NUCLEOTIDE SEQUENCE [LARGE SCALE GENOMIC DNA]</scope>
    <source>
        <strain evidence="3 4">JPY 581</strain>
    </source>
</reference>
<dbReference type="OrthoDB" id="9033292at2"/>
<evidence type="ECO:0000256" key="1">
    <source>
        <dbReference type="SAM" id="MobiDB-lite"/>
    </source>
</evidence>
<protein>
    <recommendedName>
        <fullName evidence="5">Lipoprotein</fullName>
    </recommendedName>
</protein>
<feature type="signal peptide" evidence="2">
    <location>
        <begin position="1"/>
        <end position="20"/>
    </location>
</feature>
<evidence type="ECO:0000313" key="4">
    <source>
        <dbReference type="Proteomes" id="UP000235777"/>
    </source>
</evidence>
<dbReference type="PROSITE" id="PS51257">
    <property type="entry name" value="PROKAR_LIPOPROTEIN"/>
    <property type="match status" value="1"/>
</dbReference>
<dbReference type="RefSeq" id="WP_018442664.1">
    <property type="nucleotide sequence ID" value="NZ_KB890189.1"/>
</dbReference>
<keyword evidence="4" id="KW-1185">Reference proteome</keyword>